<dbReference type="SMART" id="SM00873">
    <property type="entry name" value="B3_4"/>
    <property type="match status" value="1"/>
</dbReference>
<evidence type="ECO:0000256" key="9">
    <source>
        <dbReference type="ARBA" id="ARBA00023146"/>
    </source>
</evidence>
<evidence type="ECO:0000256" key="5">
    <source>
        <dbReference type="ARBA" id="ARBA00022741"/>
    </source>
</evidence>
<proteinExistence type="predicted"/>
<dbReference type="GO" id="GO:0006432">
    <property type="term" value="P:phenylalanyl-tRNA aminoacylation"/>
    <property type="evidence" value="ECO:0007669"/>
    <property type="project" value="InterPro"/>
</dbReference>
<dbReference type="Gene3D" id="3.30.56.10">
    <property type="match status" value="2"/>
</dbReference>
<keyword evidence="3" id="KW-0436">Ligase</keyword>
<reference evidence="12 13" key="1">
    <citation type="journal article" date="2016" name="Nat. Commun.">
        <title>Thousands of microbial genomes shed light on interconnected biogeochemical processes in an aquifer system.</title>
        <authorList>
            <person name="Anantharaman K."/>
            <person name="Brown C.T."/>
            <person name="Hug L.A."/>
            <person name="Sharon I."/>
            <person name="Castelle C.J."/>
            <person name="Probst A.J."/>
            <person name="Thomas B.C."/>
            <person name="Singh A."/>
            <person name="Wilkins M.J."/>
            <person name="Karaoz U."/>
            <person name="Brodie E.L."/>
            <person name="Williams K.H."/>
            <person name="Hubbard S.S."/>
            <person name="Banfield J.F."/>
        </authorList>
    </citation>
    <scope>NUCLEOTIDE SEQUENCE [LARGE SCALE GENOMIC DNA]</scope>
</reference>
<keyword evidence="4" id="KW-0479">Metal-binding</keyword>
<dbReference type="Pfam" id="PF17759">
    <property type="entry name" value="tRNA_synthFbeta"/>
    <property type="match status" value="1"/>
</dbReference>
<keyword evidence="5" id="KW-0547">Nucleotide-binding</keyword>
<dbReference type="Gene3D" id="3.30.70.380">
    <property type="entry name" value="Ferrodoxin-fold anticodon-binding domain"/>
    <property type="match status" value="1"/>
</dbReference>
<dbReference type="InterPro" id="IPR045864">
    <property type="entry name" value="aa-tRNA-synth_II/BPL/LPL"/>
</dbReference>
<feature type="domain" description="FDX-ACB" evidence="10">
    <location>
        <begin position="540"/>
        <end position="626"/>
    </location>
</feature>
<sequence length="627" mass="70909">MNILVPHSWLKDYIVTNATPKDIARVLSLHAFSVEKIIESEKDEKVYEIEITPNRGDALSVLGIARELRAILPRENFKVDWRERRVVAVEDDQDELEVAVEIKDKTLVPRFSAIILDNVQIKNSPELIKQRLEAVGARALNNAIDITNYLMFDKGQPMHAFDYDKILGAKMIVRQSRQGEKVITLDGVERQLPEGVIVIEDGEGRLIDLCGIMGAKNSEVDENTKRVLLFVQVYDPVRIRKSSMALGHRTEAALRFEKGIDFEGVIPALSEAVEFLKKEAGANVVSKLIDILNVKNESKKVAVDYDKINQVAGVDIAKDEVDKILQDLGFVFEAQSVVVPSWRYEDISIAEDLAEEVVRLYGYDKLPNELLTGAIPRQIADRIFELEDGARAYLKHRGFFECYTNSATSKTLAGEGAIKIANPLSEDFSYLKTSLLPPLLAVIDKNQGYAEKIKVFELASVYLPKKDDLPNQPIKLGLAARGIDYLEFKGIIEGLLEELGVDDKFDFLIQESGDDILSTELDFEELIKKANQIKSYVPISSFNSIKEDLTLVIPENRDIRYREIASLIMAADKRVKKLQFKDIYKNFLTLAIEYLDADKQISSEQTQEIRKKIFEELEEKLGVRLKV</sequence>
<comment type="cofactor">
    <cofactor evidence="1">
        <name>Mg(2+)</name>
        <dbReference type="ChEBI" id="CHEBI:18420"/>
    </cofactor>
</comment>
<dbReference type="Gene3D" id="3.50.40.10">
    <property type="entry name" value="Phenylalanyl-trna Synthetase, Chain B, domain 3"/>
    <property type="match status" value="1"/>
</dbReference>
<evidence type="ECO:0000256" key="7">
    <source>
        <dbReference type="ARBA" id="ARBA00022842"/>
    </source>
</evidence>
<dbReference type="Proteomes" id="UP000177126">
    <property type="component" value="Unassembled WGS sequence"/>
</dbReference>
<dbReference type="SUPFAM" id="SSF46955">
    <property type="entry name" value="Putative DNA-binding domain"/>
    <property type="match status" value="2"/>
</dbReference>
<comment type="caution">
    <text evidence="12">The sequence shown here is derived from an EMBL/GenBank/DDBJ whole genome shotgun (WGS) entry which is preliminary data.</text>
</comment>
<dbReference type="GO" id="GO:0004826">
    <property type="term" value="F:phenylalanine-tRNA ligase activity"/>
    <property type="evidence" value="ECO:0007669"/>
    <property type="project" value="UniProtKB-EC"/>
</dbReference>
<dbReference type="PROSITE" id="PS51447">
    <property type="entry name" value="FDX_ACB"/>
    <property type="match status" value="1"/>
</dbReference>
<evidence type="ECO:0000256" key="8">
    <source>
        <dbReference type="ARBA" id="ARBA00022917"/>
    </source>
</evidence>
<dbReference type="GO" id="GO:0005524">
    <property type="term" value="F:ATP binding"/>
    <property type="evidence" value="ECO:0007669"/>
    <property type="project" value="UniProtKB-KW"/>
</dbReference>
<evidence type="ECO:0000256" key="6">
    <source>
        <dbReference type="ARBA" id="ARBA00022840"/>
    </source>
</evidence>
<dbReference type="PANTHER" id="PTHR10947:SF0">
    <property type="entry name" value="PHENYLALANINE--TRNA LIGASE BETA SUBUNIT"/>
    <property type="match status" value="1"/>
</dbReference>
<dbReference type="SUPFAM" id="SSF55681">
    <property type="entry name" value="Class II aaRS and biotin synthetases"/>
    <property type="match status" value="1"/>
</dbReference>
<dbReference type="Gene3D" id="3.30.930.10">
    <property type="entry name" value="Bira Bifunctional Protein, Domain 2"/>
    <property type="match status" value="1"/>
</dbReference>
<keyword evidence="7" id="KW-0460">Magnesium</keyword>
<keyword evidence="9" id="KW-0030">Aminoacyl-tRNA synthetase</keyword>
<dbReference type="AlphaFoldDB" id="A0A1G2FSV6"/>
<dbReference type="InterPro" id="IPR036690">
    <property type="entry name" value="Fdx_antiC-bd_sf"/>
</dbReference>
<dbReference type="SMART" id="SM00896">
    <property type="entry name" value="FDX-ACB"/>
    <property type="match status" value="1"/>
</dbReference>
<dbReference type="EMBL" id="MHNF01000018">
    <property type="protein sequence ID" value="OGZ41156.1"/>
    <property type="molecule type" value="Genomic_DNA"/>
</dbReference>
<dbReference type="PANTHER" id="PTHR10947">
    <property type="entry name" value="PHENYLALANYL-TRNA SYNTHETASE BETA CHAIN AND LEUCINE-RICH REPEAT-CONTAINING PROTEIN 47"/>
    <property type="match status" value="1"/>
</dbReference>
<dbReference type="InterPro" id="IPR005147">
    <property type="entry name" value="tRNA_synthase_B5-dom"/>
</dbReference>
<accession>A0A1G2FSV6</accession>
<evidence type="ECO:0000313" key="12">
    <source>
        <dbReference type="EMBL" id="OGZ41156.1"/>
    </source>
</evidence>
<evidence type="ECO:0000256" key="1">
    <source>
        <dbReference type="ARBA" id="ARBA00001946"/>
    </source>
</evidence>
<evidence type="ECO:0000256" key="4">
    <source>
        <dbReference type="ARBA" id="ARBA00022723"/>
    </source>
</evidence>
<protein>
    <recommendedName>
        <fullName evidence="2">phenylalanine--tRNA ligase</fullName>
        <ecNumber evidence="2">6.1.1.20</ecNumber>
    </recommendedName>
</protein>
<dbReference type="SUPFAM" id="SSF56037">
    <property type="entry name" value="PheT/TilS domain"/>
    <property type="match status" value="1"/>
</dbReference>
<dbReference type="GO" id="GO:0009328">
    <property type="term" value="C:phenylalanine-tRNA ligase complex"/>
    <property type="evidence" value="ECO:0007669"/>
    <property type="project" value="TreeGrafter"/>
</dbReference>
<evidence type="ECO:0000259" key="11">
    <source>
        <dbReference type="PROSITE" id="PS51483"/>
    </source>
</evidence>
<evidence type="ECO:0000259" key="10">
    <source>
        <dbReference type="PROSITE" id="PS51447"/>
    </source>
</evidence>
<dbReference type="InterPro" id="IPR020825">
    <property type="entry name" value="Phe-tRNA_synthase-like_B3/B4"/>
</dbReference>
<dbReference type="GO" id="GO:0003723">
    <property type="term" value="F:RNA binding"/>
    <property type="evidence" value="ECO:0007669"/>
    <property type="project" value="InterPro"/>
</dbReference>
<dbReference type="InterPro" id="IPR045060">
    <property type="entry name" value="Phe-tRNA-ligase_IIc_bsu"/>
</dbReference>
<evidence type="ECO:0000313" key="13">
    <source>
        <dbReference type="Proteomes" id="UP000177126"/>
    </source>
</evidence>
<evidence type="ECO:0000256" key="3">
    <source>
        <dbReference type="ARBA" id="ARBA00022598"/>
    </source>
</evidence>
<keyword evidence="6" id="KW-0067">ATP-binding</keyword>
<keyword evidence="8" id="KW-0648">Protein biosynthesis</keyword>
<feature type="domain" description="B5" evidence="11">
    <location>
        <begin position="296"/>
        <end position="368"/>
    </location>
</feature>
<dbReference type="GO" id="GO:0000287">
    <property type="term" value="F:magnesium ion binding"/>
    <property type="evidence" value="ECO:0007669"/>
    <property type="project" value="InterPro"/>
</dbReference>
<name>A0A1G2FSV6_9BACT</name>
<gene>
    <name evidence="12" type="ORF">A3B04_00010</name>
</gene>
<dbReference type="Pfam" id="PF03484">
    <property type="entry name" value="B5"/>
    <property type="match status" value="1"/>
</dbReference>
<dbReference type="InterPro" id="IPR041616">
    <property type="entry name" value="PheRS_beta_core"/>
</dbReference>
<dbReference type="PROSITE" id="PS51483">
    <property type="entry name" value="B5"/>
    <property type="match status" value="1"/>
</dbReference>
<dbReference type="InterPro" id="IPR005146">
    <property type="entry name" value="B3/B4_tRNA-bd"/>
</dbReference>
<organism evidence="12 13">
    <name type="scientific">Candidatus Portnoybacteria bacterium RIFCSPLOWO2_02_FULL_39_11</name>
    <dbReference type="NCBI Taxonomy" id="1802001"/>
    <lineage>
        <taxon>Bacteria</taxon>
        <taxon>Candidatus Portnoyibacteriota</taxon>
    </lineage>
</organism>
<evidence type="ECO:0000256" key="2">
    <source>
        <dbReference type="ARBA" id="ARBA00012814"/>
    </source>
</evidence>
<dbReference type="InterPro" id="IPR005121">
    <property type="entry name" value="Fdx_antiC-bd"/>
</dbReference>
<dbReference type="Pfam" id="PF03483">
    <property type="entry name" value="B3_4"/>
    <property type="match status" value="1"/>
</dbReference>
<dbReference type="InterPro" id="IPR009061">
    <property type="entry name" value="DNA-bd_dom_put_sf"/>
</dbReference>
<dbReference type="EC" id="6.1.1.20" evidence="2"/>
<dbReference type="SUPFAM" id="SSF54991">
    <property type="entry name" value="Anticodon-binding domain of PheRS"/>
    <property type="match status" value="1"/>
</dbReference>
<dbReference type="SMART" id="SM00874">
    <property type="entry name" value="B5"/>
    <property type="match status" value="1"/>
</dbReference>